<evidence type="ECO:0000256" key="2">
    <source>
        <dbReference type="ARBA" id="ARBA00022801"/>
    </source>
</evidence>
<dbReference type="STRING" id="333140.AWW68_06075"/>
<feature type="domain" description="PDZ" evidence="4">
    <location>
        <begin position="312"/>
        <end position="388"/>
    </location>
</feature>
<dbReference type="InterPro" id="IPR036034">
    <property type="entry name" value="PDZ_sf"/>
</dbReference>
<dbReference type="Pfam" id="PF13180">
    <property type="entry name" value="PDZ_2"/>
    <property type="match status" value="1"/>
</dbReference>
<dbReference type="AlphaFoldDB" id="A0A150XI23"/>
<dbReference type="Gene3D" id="2.40.10.120">
    <property type="match status" value="1"/>
</dbReference>
<accession>A0A150XI23</accession>
<dbReference type="SUPFAM" id="SSF50156">
    <property type="entry name" value="PDZ domain-like"/>
    <property type="match status" value="2"/>
</dbReference>
<evidence type="ECO:0000256" key="3">
    <source>
        <dbReference type="SAM" id="Phobius"/>
    </source>
</evidence>
<sequence>MSASLALYVFCELKREKGKNIMKNNFKIILIAFLSGLGGAFLYQQIIQTNEVTEVIREVPTYQQVSNNTMDYEPRYSDRAALPVDFRSAAEKSVHSVVYIKNLQRGRRSTSFMDFFYGRESTSSEVAVGSGSGVIYSEDGYIITNNHVIKGADEIEVQHEKRTYRAVLVGTDPDMDIAVLKIDAKNLPAVDIARSSSVKVGDWVLAVGNPFNLTSTVTAGIVSALGGDANAVRENFPIEQYIQTDAAINPGNSGGALVDINGDLIGINTSIISRTGSYAGYGFAVPSDIVVKIVEDLKKYKVVQKAFTGAEVLDIDEDLADRVGTRNLKGVLIENIRRDGAADDAGLRSGDIIRKVDNKTVGSKSSFEEVISAKSPGDKVAVQYERSGKLYETDMVLENVYGDTEILGADALSKEDFYFSNYLGAELRRLTTSEKESLRARTGVVVSKIDKEKGFMRRLDLNEGDVILAINRRGAQDPEAVAKYIQNYYGRIYFEIIDNSGNQRTLTYRFQ</sequence>
<comment type="caution">
    <text evidence="5">The sequence shown here is derived from an EMBL/GenBank/DDBJ whole genome shotgun (WGS) entry which is preliminary data.</text>
</comment>
<evidence type="ECO:0000256" key="1">
    <source>
        <dbReference type="ARBA" id="ARBA00022670"/>
    </source>
</evidence>
<keyword evidence="1" id="KW-0645">Protease</keyword>
<dbReference type="PROSITE" id="PS50106">
    <property type="entry name" value="PDZ"/>
    <property type="match status" value="1"/>
</dbReference>
<evidence type="ECO:0000313" key="5">
    <source>
        <dbReference type="EMBL" id="KYG78332.1"/>
    </source>
</evidence>
<keyword evidence="2" id="KW-0378">Hydrolase</keyword>
<dbReference type="GO" id="GO:0004252">
    <property type="term" value="F:serine-type endopeptidase activity"/>
    <property type="evidence" value="ECO:0007669"/>
    <property type="project" value="InterPro"/>
</dbReference>
<evidence type="ECO:0000259" key="4">
    <source>
        <dbReference type="PROSITE" id="PS50106"/>
    </source>
</evidence>
<dbReference type="GO" id="GO:0006508">
    <property type="term" value="P:proteolysis"/>
    <property type="evidence" value="ECO:0007669"/>
    <property type="project" value="UniProtKB-KW"/>
</dbReference>
<dbReference type="InterPro" id="IPR001940">
    <property type="entry name" value="Peptidase_S1C"/>
</dbReference>
<dbReference type="SUPFAM" id="SSF50494">
    <property type="entry name" value="Trypsin-like serine proteases"/>
    <property type="match status" value="1"/>
</dbReference>
<dbReference type="Gene3D" id="2.30.42.10">
    <property type="match status" value="2"/>
</dbReference>
<dbReference type="OrthoDB" id="9758917at2"/>
<dbReference type="EMBL" id="LRPC01000001">
    <property type="protein sequence ID" value="KYG78332.1"/>
    <property type="molecule type" value="Genomic_DNA"/>
</dbReference>
<dbReference type="InterPro" id="IPR001478">
    <property type="entry name" value="PDZ"/>
</dbReference>
<keyword evidence="6" id="KW-1185">Reference proteome</keyword>
<dbReference type="RefSeq" id="WP_068217876.1">
    <property type="nucleotide sequence ID" value="NZ_CP139724.1"/>
</dbReference>
<dbReference type="PANTHER" id="PTHR43343">
    <property type="entry name" value="PEPTIDASE S12"/>
    <property type="match status" value="1"/>
</dbReference>
<proteinExistence type="predicted"/>
<dbReference type="PANTHER" id="PTHR43343:SF3">
    <property type="entry name" value="PROTEASE DO-LIKE 8, CHLOROPLASTIC"/>
    <property type="match status" value="1"/>
</dbReference>
<evidence type="ECO:0000313" key="6">
    <source>
        <dbReference type="Proteomes" id="UP000075606"/>
    </source>
</evidence>
<dbReference type="InterPro" id="IPR051201">
    <property type="entry name" value="Chloro_Bact_Ser_Proteases"/>
</dbReference>
<dbReference type="PRINTS" id="PR00834">
    <property type="entry name" value="PROTEASES2C"/>
</dbReference>
<reference evidence="5 6" key="1">
    <citation type="submission" date="2016-01" db="EMBL/GenBank/DDBJ databases">
        <title>Genome sequencing of Roseivirga spongicola UST030701-084.</title>
        <authorList>
            <person name="Selvaratnam C."/>
            <person name="Thevarajoo S."/>
            <person name="Goh K.M."/>
            <person name="Ee R."/>
            <person name="Chan K.-G."/>
            <person name="Chong C.S."/>
        </authorList>
    </citation>
    <scope>NUCLEOTIDE SEQUENCE [LARGE SCALE GENOMIC DNA]</scope>
    <source>
        <strain evidence="5 6">UST030701-084</strain>
    </source>
</reference>
<organism evidence="5 6">
    <name type="scientific">Roseivirga spongicola</name>
    <dbReference type="NCBI Taxonomy" id="333140"/>
    <lineage>
        <taxon>Bacteria</taxon>
        <taxon>Pseudomonadati</taxon>
        <taxon>Bacteroidota</taxon>
        <taxon>Cytophagia</taxon>
        <taxon>Cytophagales</taxon>
        <taxon>Roseivirgaceae</taxon>
        <taxon>Roseivirga</taxon>
    </lineage>
</organism>
<keyword evidence="3" id="KW-0472">Membrane</keyword>
<feature type="transmembrane region" description="Helical" evidence="3">
    <location>
        <begin position="24"/>
        <end position="43"/>
    </location>
</feature>
<keyword evidence="3" id="KW-1133">Transmembrane helix</keyword>
<dbReference type="Proteomes" id="UP000075606">
    <property type="component" value="Unassembled WGS sequence"/>
</dbReference>
<dbReference type="SMART" id="SM00228">
    <property type="entry name" value="PDZ"/>
    <property type="match status" value="2"/>
</dbReference>
<dbReference type="Pfam" id="PF13365">
    <property type="entry name" value="Trypsin_2"/>
    <property type="match status" value="1"/>
</dbReference>
<protein>
    <recommendedName>
        <fullName evidence="4">PDZ domain-containing protein</fullName>
    </recommendedName>
</protein>
<gene>
    <name evidence="5" type="ORF">AWW68_06075</name>
</gene>
<dbReference type="InterPro" id="IPR009003">
    <property type="entry name" value="Peptidase_S1_PA"/>
</dbReference>
<keyword evidence="3" id="KW-0812">Transmembrane</keyword>
<name>A0A150XI23_9BACT</name>